<dbReference type="PANTHER" id="PTHR43537">
    <property type="entry name" value="TRANSCRIPTIONAL REGULATOR, GNTR FAMILY"/>
    <property type="match status" value="1"/>
</dbReference>
<feature type="domain" description="HTH gntR-type" evidence="4">
    <location>
        <begin position="9"/>
        <end position="79"/>
    </location>
</feature>
<dbReference type="Proteomes" id="UP000250443">
    <property type="component" value="Unassembled WGS sequence"/>
</dbReference>
<keyword evidence="3" id="KW-0804">Transcription</keyword>
<dbReference type="SUPFAM" id="SSF48008">
    <property type="entry name" value="GntR ligand-binding domain-like"/>
    <property type="match status" value="1"/>
</dbReference>
<organism evidence="5 6">
    <name type="scientific">Pseudomonas luteola</name>
    <dbReference type="NCBI Taxonomy" id="47886"/>
    <lineage>
        <taxon>Bacteria</taxon>
        <taxon>Pseudomonadati</taxon>
        <taxon>Pseudomonadota</taxon>
        <taxon>Gammaproteobacteria</taxon>
        <taxon>Pseudomonadales</taxon>
        <taxon>Pseudomonadaceae</taxon>
        <taxon>Pseudomonas</taxon>
    </lineage>
</organism>
<evidence type="ECO:0000256" key="2">
    <source>
        <dbReference type="ARBA" id="ARBA00023125"/>
    </source>
</evidence>
<gene>
    <name evidence="5" type="primary">lutR_8</name>
    <name evidence="5" type="ORF">NCTC11842_05819</name>
</gene>
<dbReference type="Pfam" id="PF07729">
    <property type="entry name" value="FCD"/>
    <property type="match status" value="1"/>
</dbReference>
<sequence>MKPPVRRRQKLSDLIVEEVKRSTVMEQLKPGGRLPQEKELMERFGCSKGTVREALKALEVEGLVIMRTGPSGGAYLCEVDMEPASRALRNYLHFNHVAGAQVYQLRKIIEVEIAVAVIGRLNEEDFQELERNIEFCSLPLTSEAQQRAQRIAEIEFHNLLAERCANPLLGFMSRFMNDMLRDLVVLKKAYLPSRDAFGESNVNYHQALLQAWRVKDEAAVRQLMHEHMCDAEQHMTALEGEMARHVLLDFARVSQIV</sequence>
<dbReference type="AlphaFoldDB" id="A0A2X2F7U6"/>
<dbReference type="InterPro" id="IPR008920">
    <property type="entry name" value="TF_FadR/GntR_C"/>
</dbReference>
<dbReference type="EMBL" id="UAUF01000016">
    <property type="protein sequence ID" value="SPZ16779.1"/>
    <property type="molecule type" value="Genomic_DNA"/>
</dbReference>
<keyword evidence="1" id="KW-0805">Transcription regulation</keyword>
<name>A0A2X2F7U6_PSELU</name>
<dbReference type="RefSeq" id="WP_181591865.1">
    <property type="nucleotide sequence ID" value="NZ_UAUF01000016.1"/>
</dbReference>
<evidence type="ECO:0000259" key="4">
    <source>
        <dbReference type="PROSITE" id="PS50949"/>
    </source>
</evidence>
<evidence type="ECO:0000256" key="3">
    <source>
        <dbReference type="ARBA" id="ARBA00023163"/>
    </source>
</evidence>
<dbReference type="PROSITE" id="PS50949">
    <property type="entry name" value="HTH_GNTR"/>
    <property type="match status" value="1"/>
</dbReference>
<dbReference type="GO" id="GO:0003700">
    <property type="term" value="F:DNA-binding transcription factor activity"/>
    <property type="evidence" value="ECO:0007669"/>
    <property type="project" value="InterPro"/>
</dbReference>
<dbReference type="CDD" id="cd07377">
    <property type="entry name" value="WHTH_GntR"/>
    <property type="match status" value="1"/>
</dbReference>
<dbReference type="Gene3D" id="1.20.120.530">
    <property type="entry name" value="GntR ligand-binding domain-like"/>
    <property type="match status" value="1"/>
</dbReference>
<dbReference type="Pfam" id="PF00392">
    <property type="entry name" value="GntR"/>
    <property type="match status" value="1"/>
</dbReference>
<accession>A0A2X2F7U6</accession>
<evidence type="ECO:0000256" key="1">
    <source>
        <dbReference type="ARBA" id="ARBA00023015"/>
    </source>
</evidence>
<reference evidence="5 6" key="1">
    <citation type="submission" date="2018-06" db="EMBL/GenBank/DDBJ databases">
        <authorList>
            <consortium name="Pathogen Informatics"/>
            <person name="Doyle S."/>
        </authorList>
    </citation>
    <scope>NUCLEOTIDE SEQUENCE [LARGE SCALE GENOMIC DNA]</scope>
    <source>
        <strain evidence="5 6">NCTC11842</strain>
    </source>
</reference>
<dbReference type="PANTHER" id="PTHR43537:SF5">
    <property type="entry name" value="UXU OPERON TRANSCRIPTIONAL REGULATOR"/>
    <property type="match status" value="1"/>
</dbReference>
<dbReference type="InterPro" id="IPR011711">
    <property type="entry name" value="GntR_C"/>
</dbReference>
<dbReference type="InterPro" id="IPR036388">
    <property type="entry name" value="WH-like_DNA-bd_sf"/>
</dbReference>
<dbReference type="PRINTS" id="PR00035">
    <property type="entry name" value="HTHGNTR"/>
</dbReference>
<dbReference type="GO" id="GO:0003677">
    <property type="term" value="F:DNA binding"/>
    <property type="evidence" value="ECO:0007669"/>
    <property type="project" value="UniProtKB-KW"/>
</dbReference>
<proteinExistence type="predicted"/>
<keyword evidence="2" id="KW-0238">DNA-binding</keyword>
<dbReference type="SMART" id="SM00895">
    <property type="entry name" value="FCD"/>
    <property type="match status" value="1"/>
</dbReference>
<evidence type="ECO:0000313" key="5">
    <source>
        <dbReference type="EMBL" id="SPZ16779.1"/>
    </source>
</evidence>
<dbReference type="InterPro" id="IPR000524">
    <property type="entry name" value="Tscrpt_reg_HTH_GntR"/>
</dbReference>
<dbReference type="InterPro" id="IPR036390">
    <property type="entry name" value="WH_DNA-bd_sf"/>
</dbReference>
<dbReference type="SUPFAM" id="SSF46785">
    <property type="entry name" value="Winged helix' DNA-binding domain"/>
    <property type="match status" value="1"/>
</dbReference>
<dbReference type="SMART" id="SM00345">
    <property type="entry name" value="HTH_GNTR"/>
    <property type="match status" value="1"/>
</dbReference>
<evidence type="ECO:0000313" key="6">
    <source>
        <dbReference type="Proteomes" id="UP000250443"/>
    </source>
</evidence>
<dbReference type="Gene3D" id="1.10.10.10">
    <property type="entry name" value="Winged helix-like DNA-binding domain superfamily/Winged helix DNA-binding domain"/>
    <property type="match status" value="1"/>
</dbReference>
<protein>
    <submittedName>
        <fullName evidence="5">Transcriptional regulator, GntR family</fullName>
    </submittedName>
</protein>